<feature type="compositionally biased region" description="Polar residues" evidence="1">
    <location>
        <begin position="326"/>
        <end position="345"/>
    </location>
</feature>
<feature type="compositionally biased region" description="Low complexity" evidence="1">
    <location>
        <begin position="478"/>
        <end position="488"/>
    </location>
</feature>
<evidence type="ECO:0000259" key="2">
    <source>
        <dbReference type="Pfam" id="PF20994"/>
    </source>
</evidence>
<dbReference type="InterPro" id="IPR048743">
    <property type="entry name" value="AME1"/>
</dbReference>
<feature type="compositionally biased region" description="Polar residues" evidence="1">
    <location>
        <begin position="271"/>
        <end position="288"/>
    </location>
</feature>
<feature type="compositionally biased region" description="Basic and acidic residues" evidence="1">
    <location>
        <begin position="489"/>
        <end position="499"/>
    </location>
</feature>
<dbReference type="GeneID" id="43639154"/>
<dbReference type="RefSeq" id="XP_031912317.1">
    <property type="nucleotide sequence ID" value="XM_032054944.1"/>
</dbReference>
<evidence type="ECO:0000313" key="3">
    <source>
        <dbReference type="EMBL" id="KAE8136254.1"/>
    </source>
</evidence>
<feature type="compositionally biased region" description="Acidic residues" evidence="1">
    <location>
        <begin position="711"/>
        <end position="721"/>
    </location>
</feature>
<feature type="compositionally biased region" description="Basic and acidic residues" evidence="1">
    <location>
        <begin position="1"/>
        <end position="10"/>
    </location>
</feature>
<dbReference type="EMBL" id="ML743586">
    <property type="protein sequence ID" value="KAE8136254.1"/>
    <property type="molecule type" value="Genomic_DNA"/>
</dbReference>
<proteinExistence type="predicted"/>
<dbReference type="Pfam" id="PF20994">
    <property type="entry name" value="CENPU"/>
    <property type="match status" value="1"/>
</dbReference>
<dbReference type="InterPro" id="IPR017956">
    <property type="entry name" value="AT_hook_DNA-bd_motif"/>
</dbReference>
<feature type="compositionally biased region" description="Polar residues" evidence="1">
    <location>
        <begin position="173"/>
        <end position="184"/>
    </location>
</feature>
<feature type="compositionally biased region" description="Basic and acidic residues" evidence="1">
    <location>
        <begin position="652"/>
        <end position="662"/>
    </location>
</feature>
<keyword evidence="4" id="KW-1185">Reference proteome</keyword>
<feature type="compositionally biased region" description="Basic and acidic residues" evidence="1">
    <location>
        <begin position="612"/>
        <end position="634"/>
    </location>
</feature>
<feature type="compositionally biased region" description="Polar residues" evidence="1">
    <location>
        <begin position="79"/>
        <end position="88"/>
    </location>
</feature>
<feature type="domain" description="Inner kinetochore subunit AME1" evidence="2">
    <location>
        <begin position="733"/>
        <end position="928"/>
    </location>
</feature>
<dbReference type="PRINTS" id="PR00929">
    <property type="entry name" value="ATHOOK"/>
</dbReference>
<evidence type="ECO:0000256" key="1">
    <source>
        <dbReference type="SAM" id="MobiDB-lite"/>
    </source>
</evidence>
<feature type="compositionally biased region" description="Polar residues" evidence="1">
    <location>
        <begin position="63"/>
        <end position="72"/>
    </location>
</feature>
<feature type="compositionally biased region" description="Acidic residues" evidence="1">
    <location>
        <begin position="511"/>
        <end position="521"/>
    </location>
</feature>
<dbReference type="AlphaFoldDB" id="A0A5N6ST08"/>
<dbReference type="Proteomes" id="UP000325672">
    <property type="component" value="Unassembled WGS sequence"/>
</dbReference>
<evidence type="ECO:0000313" key="4">
    <source>
        <dbReference type="Proteomes" id="UP000325672"/>
    </source>
</evidence>
<feature type="region of interest" description="Disordered" evidence="1">
    <location>
        <begin position="1"/>
        <end position="733"/>
    </location>
</feature>
<sequence>MASNREERLQMRQRGAGTRKIKEVNFGFSFGLAPPPEEPPQAASQPADVDISIEPRAAPPPHSTSENTQPSLLSPEKQFPSSQDTGQLRTPGGARNSLPERPSTFDIPEDDALDLGRSGKRRKIEPPGQSPRVSVEPEVTQQEKRHSPALQNGVQTSAPVPSEPTEPRDGPLTMQNTTDVAQTEQTRKETPDPTTAMVSDNPAPEAAMLEEDEHPDQNGVNQKPTEPHKESSGADGTPELEDTTNGKRKRRGSRARQRRSQSIERPETEAESTQHPAPQEPSLATNLDKSMEADSLKSQSGKRSRGRPRSSTQSSPAIDEGGAQNDVASTKSVPGGSMPTQQQTTKRPRGRKAKEPTADSVASETQNSQPLDEGNVPEADDTATSEGARQSRQKSKATNDIQKQVGYPGKKAIELPESVEALGPAGENRKQRRRLASEPEPEPDVESEGPKEPTLAGEKRKRGRMSKEEPEPEPEPEPQLQSEPQNEPEVSREPKLAAERRKRRKRLDQESQPEPEVEPEPEVSREPKPAFEKRKRGRRARGERELEPESERQREVPEEPEPATEKGERSRRSDQGPEPEPEPERESQAEPDPVSSKEPKPAGEKRKRGRRPKEERVPEPEPERQPEALEKPEPEPASAPKRGRGRPSLSHKGPEVTHREEDLAAQNENEEEASRTTRRKPRQPRGETVPVTVHRIANVASLGGHVQPSELSDDEEEESADELATRQKTKLPSRGGVNVADVLSQICRETLEKTLTTLKNGISNEGNAARRSEWTTKKKAVEAFGTELEGRLFELSEMLDSNFILGVKLKKAKREMMDMRGRLYQLRKERERVALQMDAVRRKHSEEENASQARTNINNSLHSLDLALERSQNRPAGESDDSSSSELSLTVGLEFMLRSVADNVSSHAPGAQGGLLNQIKVFNAQLEAAARTLES</sequence>
<feature type="compositionally biased region" description="Polar residues" evidence="1">
    <location>
        <begin position="360"/>
        <end position="370"/>
    </location>
</feature>
<feature type="compositionally biased region" description="Basic and acidic residues" evidence="1">
    <location>
        <begin position="595"/>
        <end position="604"/>
    </location>
</feature>
<feature type="compositionally biased region" description="Basic residues" evidence="1">
    <location>
        <begin position="246"/>
        <end position="259"/>
    </location>
</feature>
<protein>
    <recommendedName>
        <fullName evidence="2">Inner kinetochore subunit AME1 domain-containing protein</fullName>
    </recommendedName>
</protein>
<gene>
    <name evidence="3" type="ORF">BDV38DRAFT_250384</name>
</gene>
<organism evidence="3 4">
    <name type="scientific">Aspergillus pseudotamarii</name>
    <dbReference type="NCBI Taxonomy" id="132259"/>
    <lineage>
        <taxon>Eukaryota</taxon>
        <taxon>Fungi</taxon>
        <taxon>Dikarya</taxon>
        <taxon>Ascomycota</taxon>
        <taxon>Pezizomycotina</taxon>
        <taxon>Eurotiomycetes</taxon>
        <taxon>Eurotiomycetidae</taxon>
        <taxon>Eurotiales</taxon>
        <taxon>Aspergillaceae</taxon>
        <taxon>Aspergillus</taxon>
        <taxon>Aspergillus subgen. Circumdati</taxon>
    </lineage>
</organism>
<dbReference type="SMART" id="SM00384">
    <property type="entry name" value="AT_hook"/>
    <property type="match status" value="4"/>
</dbReference>
<reference evidence="3 4" key="1">
    <citation type="submission" date="2019-04" db="EMBL/GenBank/DDBJ databases">
        <title>Friends and foes A comparative genomics study of 23 Aspergillus species from section Flavi.</title>
        <authorList>
            <consortium name="DOE Joint Genome Institute"/>
            <person name="Kjaerbolling I."/>
            <person name="Vesth T."/>
            <person name="Frisvad J.C."/>
            <person name="Nybo J.L."/>
            <person name="Theobald S."/>
            <person name="Kildgaard S."/>
            <person name="Isbrandt T."/>
            <person name="Kuo A."/>
            <person name="Sato A."/>
            <person name="Lyhne E.K."/>
            <person name="Kogle M.E."/>
            <person name="Wiebenga A."/>
            <person name="Kun R.S."/>
            <person name="Lubbers R.J."/>
            <person name="Makela M.R."/>
            <person name="Barry K."/>
            <person name="Chovatia M."/>
            <person name="Clum A."/>
            <person name="Daum C."/>
            <person name="Haridas S."/>
            <person name="He G."/>
            <person name="LaButti K."/>
            <person name="Lipzen A."/>
            <person name="Mondo S."/>
            <person name="Riley R."/>
            <person name="Salamov A."/>
            <person name="Simmons B.A."/>
            <person name="Magnuson J.K."/>
            <person name="Henrissat B."/>
            <person name="Mortensen U.H."/>
            <person name="Larsen T.O."/>
            <person name="Devries R.P."/>
            <person name="Grigoriev I.V."/>
            <person name="Machida M."/>
            <person name="Baker S.E."/>
            <person name="Andersen M.R."/>
        </authorList>
    </citation>
    <scope>NUCLEOTIDE SEQUENCE [LARGE SCALE GENOMIC DNA]</scope>
    <source>
        <strain evidence="3 4">CBS 117625</strain>
    </source>
</reference>
<feature type="compositionally biased region" description="Basic and acidic residues" evidence="1">
    <location>
        <begin position="522"/>
        <end position="532"/>
    </location>
</feature>
<feature type="compositionally biased region" description="Polar residues" evidence="1">
    <location>
        <begin position="384"/>
        <end position="402"/>
    </location>
</feature>
<feature type="compositionally biased region" description="Basic and acidic residues" evidence="1">
    <location>
        <begin position="540"/>
        <end position="575"/>
    </location>
</feature>
<feature type="compositionally biased region" description="Polar residues" evidence="1">
    <location>
        <begin position="149"/>
        <end position="159"/>
    </location>
</feature>
<name>A0A5N6ST08_ASPPS</name>
<dbReference type="OrthoDB" id="5377952at2759"/>
<accession>A0A5N6ST08</accession>
<dbReference type="GO" id="GO:0003677">
    <property type="term" value="F:DNA binding"/>
    <property type="evidence" value="ECO:0007669"/>
    <property type="project" value="InterPro"/>
</dbReference>